<organism evidence="2 3">
    <name type="scientific">Streptomyces tsukubensis (strain DSM 42081 / NBRC 108919 / NRRL 18488 / 9993)</name>
    <dbReference type="NCBI Taxonomy" id="1114943"/>
    <lineage>
        <taxon>Bacteria</taxon>
        <taxon>Bacillati</taxon>
        <taxon>Actinomycetota</taxon>
        <taxon>Actinomycetes</taxon>
        <taxon>Kitasatosporales</taxon>
        <taxon>Streptomycetaceae</taxon>
        <taxon>Streptomyces</taxon>
    </lineage>
</organism>
<dbReference type="EMBL" id="CP029159">
    <property type="protein sequence ID" value="QKM69442.1"/>
    <property type="molecule type" value="Genomic_DNA"/>
</dbReference>
<dbReference type="Proteomes" id="UP000005940">
    <property type="component" value="Chromosome"/>
</dbReference>
<evidence type="ECO:0008006" key="4">
    <source>
        <dbReference type="Google" id="ProtNLM"/>
    </source>
</evidence>
<feature type="chain" id="PRO_5039376328" description="Peptidase inhibitor family I36" evidence="1">
    <location>
        <begin position="29"/>
        <end position="137"/>
    </location>
</feature>
<name>I2MZL9_STRT9</name>
<dbReference type="RefSeq" id="WP_006348818.1">
    <property type="nucleotide sequence ID" value="NZ_CP029159.1"/>
</dbReference>
<sequence length="137" mass="14199">MTPVATLVRRAGVTLGTLALIALPTADAAAAATNPPGVYILNEQGENGPSCPVGWFCFYHAAQHKWFSFAVLPGTDVPDVGALKFSGGGSIASADSNTNNTLLRYCGYPQPNYGGAEVPIAPFGGGTWHGLKSFRVC</sequence>
<reference evidence="2 3" key="1">
    <citation type="journal article" date="2012" name="J. Bacteriol.">
        <title>Draft genome of Streptomyces tsukubaensis NRRL 18488, the producer of the clinically important immunosuppressant tacrolimus (FK506).</title>
        <authorList>
            <person name="Barreiro C."/>
            <person name="Prieto C."/>
            <person name="Sola-Landa A."/>
            <person name="Solera E."/>
            <person name="Martinez-Castro M."/>
            <person name="Perez-Redondo R."/>
            <person name="Garcia-Estrada C."/>
            <person name="Aparicio J.F."/>
            <person name="Fernandez-Martinez L.T."/>
            <person name="Santos-Aberturas J."/>
            <person name="Salehi-Najafabadi Z."/>
            <person name="Rodriguez-Garcia A."/>
            <person name="Tauch A."/>
            <person name="Martin J.F."/>
        </authorList>
    </citation>
    <scope>NUCLEOTIDE SEQUENCE [LARGE SCALE GENOMIC DNA]</scope>
    <source>
        <strain evidence="3">DSM 42081 / NBRC 108919 / NRRL 18488 / 9993</strain>
    </source>
</reference>
<evidence type="ECO:0000256" key="1">
    <source>
        <dbReference type="SAM" id="SignalP"/>
    </source>
</evidence>
<keyword evidence="3" id="KW-1185">Reference proteome</keyword>
<dbReference type="AlphaFoldDB" id="I2MZL9"/>
<evidence type="ECO:0000313" key="2">
    <source>
        <dbReference type="EMBL" id="QKM69442.1"/>
    </source>
</evidence>
<keyword evidence="1" id="KW-0732">Signal</keyword>
<gene>
    <name evidence="2" type="ORF">STSU_021960</name>
</gene>
<protein>
    <recommendedName>
        <fullName evidence="4">Peptidase inhibitor family I36</fullName>
    </recommendedName>
</protein>
<proteinExistence type="predicted"/>
<accession>I2MZL9</accession>
<evidence type="ECO:0000313" key="3">
    <source>
        <dbReference type="Proteomes" id="UP000005940"/>
    </source>
</evidence>
<feature type="signal peptide" evidence="1">
    <location>
        <begin position="1"/>
        <end position="28"/>
    </location>
</feature>